<evidence type="ECO:0000313" key="1">
    <source>
        <dbReference type="EMBL" id="ELY54145.1"/>
    </source>
</evidence>
<dbReference type="OrthoDB" id="313543at2157"/>
<proteinExistence type="predicted"/>
<accession>L9WXE9</accession>
<keyword evidence="2" id="KW-1185">Reference proteome</keyword>
<gene>
    <name evidence="1" type="ORF">C491_20177</name>
</gene>
<dbReference type="Proteomes" id="UP000011688">
    <property type="component" value="Unassembled WGS sequence"/>
</dbReference>
<comment type="caution">
    <text evidence="1">The sequence shown here is derived from an EMBL/GenBank/DDBJ whole genome shotgun (WGS) entry which is preliminary data.</text>
</comment>
<name>L9WXE9_9EURY</name>
<dbReference type="AlphaFoldDB" id="L9WXE9"/>
<dbReference type="eggNOG" id="arCOG03860">
    <property type="taxonomic scope" value="Archaea"/>
</dbReference>
<sequence length="140" mass="15355">MRRRTLLGGLATGFGAFVARDDDATASIERRKQRCASDEDDAATARIDGGTLVLEGLIRTPTPCHVLVLESVSYERDALEVTVGVDEPDGFCVQCLGVVEYVLEIEFDGRVPDCVAVFHERRDETVRVARERLDGGTGRE</sequence>
<organism evidence="1 2">
    <name type="scientific">Natronococcus amylolyticus DSM 10524</name>
    <dbReference type="NCBI Taxonomy" id="1227497"/>
    <lineage>
        <taxon>Archaea</taxon>
        <taxon>Methanobacteriati</taxon>
        <taxon>Methanobacteriota</taxon>
        <taxon>Stenosarchaea group</taxon>
        <taxon>Halobacteria</taxon>
        <taxon>Halobacteriales</taxon>
        <taxon>Natrialbaceae</taxon>
        <taxon>Natronococcus</taxon>
    </lineage>
</organism>
<reference evidence="1 2" key="1">
    <citation type="journal article" date="2014" name="PLoS Genet.">
        <title>Phylogenetically driven sequencing of extremely halophilic archaea reveals strategies for static and dynamic osmo-response.</title>
        <authorList>
            <person name="Becker E.A."/>
            <person name="Seitzer P.M."/>
            <person name="Tritt A."/>
            <person name="Larsen D."/>
            <person name="Krusor M."/>
            <person name="Yao A.I."/>
            <person name="Wu D."/>
            <person name="Madern D."/>
            <person name="Eisen J.A."/>
            <person name="Darling A.E."/>
            <person name="Facciotti M.T."/>
        </authorList>
    </citation>
    <scope>NUCLEOTIDE SEQUENCE [LARGE SCALE GENOMIC DNA]</scope>
    <source>
        <strain evidence="1 2">DSM 10524</strain>
    </source>
</reference>
<dbReference type="RefSeq" id="WP_005559543.1">
    <property type="nucleotide sequence ID" value="NZ_AOIB01000038.1"/>
</dbReference>
<dbReference type="EMBL" id="AOIB01000038">
    <property type="protein sequence ID" value="ELY54145.1"/>
    <property type="molecule type" value="Genomic_DNA"/>
</dbReference>
<evidence type="ECO:0000313" key="2">
    <source>
        <dbReference type="Proteomes" id="UP000011688"/>
    </source>
</evidence>
<protein>
    <submittedName>
        <fullName evidence="1">Uncharacterized protein</fullName>
    </submittedName>
</protein>